<dbReference type="OrthoDB" id="9762378at2"/>
<name>A0A2S7KQ32_9FLAO</name>
<dbReference type="Gene3D" id="3.20.20.240">
    <property type="entry name" value="Methylmalonyl-CoA mutase"/>
    <property type="match status" value="1"/>
</dbReference>
<sequence>MSKALFDSFQPVSSAGWKQKIQADLKGADYNNTLIWESPEGIDVKPFYHRDENDKPWDGIPGQPEQWKIVQSYFIDQEEVVNHLVKDSLKRGADAIWLKAENSFDWSKLHHEIDPNGHTLYLQLDFADADFVQQLNVESKRVKTNSHLLLDPLGHLISNGNWYKGQQEDVALLEQIGKGDWLSNLTVDSRVYAEGGAHAVQQLAYAIAHLVEYLQQLEYSANLKPLFIVGLGSNYFFEIAKIRAMRWLYATVAKEFGLSQECHILAQPARRNKTLYDYNVNMLRTTTECMSAILGGADAICNSPYDSIYHKSNEFGERIARNQLLIMKAESYLDQVSNAADGAYYIERLTQQLAQSALEIFKEIEQSGGLLKQLKDGTIQRKIRESAKGEQTLFDEGDKTLIGTNKYPNPQDKMKDELQLYPFLKRDLRKTAIEPVPAKRLAEKLEKERLKNEEDA</sequence>
<evidence type="ECO:0000259" key="1">
    <source>
        <dbReference type="Pfam" id="PF01642"/>
    </source>
</evidence>
<evidence type="ECO:0000313" key="2">
    <source>
        <dbReference type="EMBL" id="PQB04683.1"/>
    </source>
</evidence>
<gene>
    <name evidence="2" type="ORF">BST85_07080</name>
</gene>
<dbReference type="PANTHER" id="PTHR48101:SF1">
    <property type="entry name" value="METHYLMALONYL-COA MUTASE, LARGE SUBUNIT"/>
    <property type="match status" value="1"/>
</dbReference>
<feature type="domain" description="Methylmalonyl-CoA mutase alpha/beta chain catalytic" evidence="1">
    <location>
        <begin position="183"/>
        <end position="445"/>
    </location>
</feature>
<dbReference type="AlphaFoldDB" id="A0A2S7KQ32"/>
<dbReference type="InterPro" id="IPR016176">
    <property type="entry name" value="Cbl-dep_enz_cat"/>
</dbReference>
<comment type="caution">
    <text evidence="2">The sequence shown here is derived from an EMBL/GenBank/DDBJ whole genome shotgun (WGS) entry which is preliminary data.</text>
</comment>
<accession>A0A2S7KQ32</accession>
<protein>
    <submittedName>
        <fullName evidence="2">Methylmalonyl-CoA mutase</fullName>
    </submittedName>
</protein>
<dbReference type="GO" id="GO:0031419">
    <property type="term" value="F:cobalamin binding"/>
    <property type="evidence" value="ECO:0007669"/>
    <property type="project" value="InterPro"/>
</dbReference>
<proteinExistence type="predicted"/>
<dbReference type="Proteomes" id="UP000239800">
    <property type="component" value="Unassembled WGS sequence"/>
</dbReference>
<reference evidence="2 3" key="1">
    <citation type="submission" date="2016-11" db="EMBL/GenBank/DDBJ databases">
        <title>Trade-off between light-utilization and light-protection in marine flavobacteria.</title>
        <authorList>
            <person name="Kumagai Y."/>
        </authorList>
    </citation>
    <scope>NUCLEOTIDE SEQUENCE [LARGE SCALE GENOMIC DNA]</scope>
    <source>
        <strain evidence="2 3">NBRC 107741</strain>
    </source>
</reference>
<dbReference type="GO" id="GO:0016866">
    <property type="term" value="F:intramolecular transferase activity"/>
    <property type="evidence" value="ECO:0007669"/>
    <property type="project" value="InterPro"/>
</dbReference>
<dbReference type="Pfam" id="PF01642">
    <property type="entry name" value="MM_CoA_mutase"/>
    <property type="match status" value="1"/>
</dbReference>
<organism evidence="2 3">
    <name type="scientific">Aureitalea marina</name>
    <dbReference type="NCBI Taxonomy" id="930804"/>
    <lineage>
        <taxon>Bacteria</taxon>
        <taxon>Pseudomonadati</taxon>
        <taxon>Bacteroidota</taxon>
        <taxon>Flavobacteriia</taxon>
        <taxon>Flavobacteriales</taxon>
        <taxon>Flavobacteriaceae</taxon>
        <taxon>Aureitalea</taxon>
    </lineage>
</organism>
<keyword evidence="3" id="KW-1185">Reference proteome</keyword>
<dbReference type="SUPFAM" id="SSF51703">
    <property type="entry name" value="Cobalamin (vitamin B12)-dependent enzymes"/>
    <property type="match status" value="1"/>
</dbReference>
<dbReference type="InterPro" id="IPR006099">
    <property type="entry name" value="MeMalonylCoA_mutase_a/b_cat"/>
</dbReference>
<evidence type="ECO:0000313" key="3">
    <source>
        <dbReference type="Proteomes" id="UP000239800"/>
    </source>
</evidence>
<dbReference type="CDD" id="cd03677">
    <property type="entry name" value="MM_CoA_mutase_beta"/>
    <property type="match status" value="1"/>
</dbReference>
<dbReference type="PANTHER" id="PTHR48101">
    <property type="entry name" value="METHYLMALONYL-COA MUTASE, MITOCHONDRIAL-RELATED"/>
    <property type="match status" value="1"/>
</dbReference>
<dbReference type="EMBL" id="MQUB01000001">
    <property type="protein sequence ID" value="PQB04683.1"/>
    <property type="molecule type" value="Genomic_DNA"/>
</dbReference>
<dbReference type="RefSeq" id="WP_104812610.1">
    <property type="nucleotide sequence ID" value="NZ_MQUB01000001.1"/>
</dbReference>